<reference evidence="2 3" key="1">
    <citation type="submission" date="2024-05" db="EMBL/GenBank/DDBJ databases">
        <title>Genome sequence of Ponticoccus litoralis KCCM 90028.</title>
        <authorList>
            <person name="Kim J.M."/>
            <person name="Lee J.K."/>
            <person name="Choi B.J."/>
            <person name="Bayburt H."/>
            <person name="Baek J.H."/>
            <person name="Jeon C.O."/>
        </authorList>
    </citation>
    <scope>NUCLEOTIDE SEQUENCE [LARGE SCALE GENOMIC DNA]</scope>
    <source>
        <strain evidence="2 3">KCCM 90028</strain>
    </source>
</reference>
<gene>
    <name evidence="2" type="ORF">ABFB10_19610</name>
</gene>
<dbReference type="AlphaFoldDB" id="A0AAW9SV73"/>
<sequence length="120" mass="13849">MGRLKAMPGRLAVPAPRIGAAAGDVRAQDRERDRVKPWRSWYRSKRWYALRSMVLKRAGYVCEQTGVPLIGKAGAPDSPVIDHVREHKGNPVLFWDEGNLQAVSKRWHDSEKQRLERRRH</sequence>
<dbReference type="GO" id="GO:0004519">
    <property type="term" value="F:endonuclease activity"/>
    <property type="evidence" value="ECO:0007669"/>
    <property type="project" value="UniProtKB-KW"/>
</dbReference>
<keyword evidence="2" id="KW-0540">Nuclease</keyword>
<dbReference type="SMART" id="SM00507">
    <property type="entry name" value="HNHc"/>
    <property type="match status" value="1"/>
</dbReference>
<protein>
    <submittedName>
        <fullName evidence="2">HNH endonuclease</fullName>
    </submittedName>
</protein>
<proteinExistence type="predicted"/>
<keyword evidence="2" id="KW-0255">Endonuclease</keyword>
<comment type="caution">
    <text evidence="2">The sequence shown here is derived from an EMBL/GenBank/DDBJ whole genome shotgun (WGS) entry which is preliminary data.</text>
</comment>
<evidence type="ECO:0000313" key="3">
    <source>
        <dbReference type="Proteomes" id="UP001428774"/>
    </source>
</evidence>
<dbReference type="RefSeq" id="WP_347167784.1">
    <property type="nucleotide sequence ID" value="NZ_JBDNCH010000002.1"/>
</dbReference>
<accession>A0AAW9SV73</accession>
<dbReference type="Proteomes" id="UP001428774">
    <property type="component" value="Unassembled WGS sequence"/>
</dbReference>
<evidence type="ECO:0000259" key="1">
    <source>
        <dbReference type="SMART" id="SM00507"/>
    </source>
</evidence>
<keyword evidence="2" id="KW-0378">Hydrolase</keyword>
<keyword evidence="3" id="KW-1185">Reference proteome</keyword>
<organism evidence="2 3">
    <name type="scientific">Ponticoccus litoralis</name>
    <dbReference type="NCBI Taxonomy" id="422297"/>
    <lineage>
        <taxon>Bacteria</taxon>
        <taxon>Pseudomonadati</taxon>
        <taxon>Pseudomonadota</taxon>
        <taxon>Alphaproteobacteria</taxon>
        <taxon>Rhodobacterales</taxon>
        <taxon>Roseobacteraceae</taxon>
        <taxon>Ponticoccus</taxon>
    </lineage>
</organism>
<name>A0AAW9SV73_9RHOB</name>
<dbReference type="EMBL" id="JBDNCH010000002">
    <property type="protein sequence ID" value="MEN9062858.1"/>
    <property type="molecule type" value="Genomic_DNA"/>
</dbReference>
<feature type="domain" description="HNH nuclease" evidence="1">
    <location>
        <begin position="49"/>
        <end position="109"/>
    </location>
</feature>
<dbReference type="InterPro" id="IPR003615">
    <property type="entry name" value="HNH_nuc"/>
</dbReference>
<evidence type="ECO:0000313" key="2">
    <source>
        <dbReference type="EMBL" id="MEN9062858.1"/>
    </source>
</evidence>